<dbReference type="InterPro" id="IPR050062">
    <property type="entry name" value="Pro-tRNA_synthetase"/>
</dbReference>
<dbReference type="Gene3D" id="3.10.20.30">
    <property type="match status" value="1"/>
</dbReference>
<evidence type="ECO:0000256" key="5">
    <source>
        <dbReference type="ARBA" id="ARBA00061231"/>
    </source>
</evidence>
<dbReference type="PANTHER" id="PTHR42753">
    <property type="entry name" value="MITOCHONDRIAL RIBOSOME PROTEIN L39/PROLYL-TRNA LIGASE FAMILY MEMBER"/>
    <property type="match status" value="1"/>
</dbReference>
<evidence type="ECO:0000256" key="4">
    <source>
        <dbReference type="ARBA" id="ARBA00023274"/>
    </source>
</evidence>
<dbReference type="GO" id="GO:0003723">
    <property type="term" value="F:RNA binding"/>
    <property type="evidence" value="ECO:0007669"/>
    <property type="project" value="TreeGrafter"/>
</dbReference>
<dbReference type="RefSeq" id="XP_005183631.1">
    <property type="nucleotide sequence ID" value="XM_005183574.3"/>
</dbReference>
<dbReference type="GO" id="GO:0005840">
    <property type="term" value="C:ribosome"/>
    <property type="evidence" value="ECO:0007669"/>
    <property type="project" value="UniProtKB-KW"/>
</dbReference>
<dbReference type="CDD" id="cd01667">
    <property type="entry name" value="TGS_ThrRS"/>
    <property type="match status" value="1"/>
</dbReference>
<evidence type="ECO:0000256" key="7">
    <source>
        <dbReference type="ARBA" id="ARBA00075914"/>
    </source>
</evidence>
<evidence type="ECO:0000256" key="6">
    <source>
        <dbReference type="ARBA" id="ARBA00071662"/>
    </source>
</evidence>
<evidence type="ECO:0000256" key="1">
    <source>
        <dbReference type="ARBA" id="ARBA00004173"/>
    </source>
</evidence>
<dbReference type="SUPFAM" id="SSF55186">
    <property type="entry name" value="ThrRS/AlaRS common domain"/>
    <property type="match status" value="1"/>
</dbReference>
<protein>
    <recommendedName>
        <fullName evidence="6">Large ribosomal subunit protein mL39</fullName>
    </recommendedName>
    <alternativeName>
        <fullName evidence="7">39S ribosomal protein L39, mitochondrial</fullName>
    </alternativeName>
</protein>
<feature type="domain" description="TGS" evidence="9">
    <location>
        <begin position="54"/>
        <end position="120"/>
    </location>
</feature>
<evidence type="ECO:0000256" key="2">
    <source>
        <dbReference type="ARBA" id="ARBA00022980"/>
    </source>
</evidence>
<dbReference type="AlphaFoldDB" id="A0A1I8MVZ3"/>
<dbReference type="InterPro" id="IPR018163">
    <property type="entry name" value="Thr/Ala-tRNA-synth_IIc_edit"/>
</dbReference>
<dbReference type="EnsemblMetazoa" id="MDOA009013-RB">
    <property type="protein sequence ID" value="MDOA009013-PB"/>
    <property type="gene ID" value="MDOA009013"/>
</dbReference>
<dbReference type="GO" id="GO:0000166">
    <property type="term" value="F:nucleotide binding"/>
    <property type="evidence" value="ECO:0007669"/>
    <property type="project" value="InterPro"/>
</dbReference>
<dbReference type="Proteomes" id="UP001652621">
    <property type="component" value="Unplaced"/>
</dbReference>
<dbReference type="OrthoDB" id="5870821at2759"/>
<dbReference type="FunFam" id="3.10.20.30:FF:000031">
    <property type="entry name" value="Mitochondrial ribosomal protein L39"/>
    <property type="match status" value="1"/>
</dbReference>
<dbReference type="eggNOG" id="KOG1637">
    <property type="taxonomic scope" value="Eukaryota"/>
</dbReference>
<gene>
    <name evidence="10" type="primary">101893812</name>
    <name evidence="12" type="synonym">LOC101893812</name>
</gene>
<reference evidence="12" key="2">
    <citation type="submission" date="2025-04" db="UniProtKB">
        <authorList>
            <consortium name="RefSeq"/>
        </authorList>
    </citation>
    <scope>IDENTIFICATION</scope>
    <source>
        <strain evidence="12">Aabys</strain>
    </source>
</reference>
<dbReference type="EnsemblMetazoa" id="MDOA009013-RA">
    <property type="protein sequence ID" value="MDOA009013-PA"/>
    <property type="gene ID" value="MDOA009013"/>
</dbReference>
<comment type="subcellular location">
    <subcellularLocation>
        <location evidence="1">Mitochondrion</location>
    </subcellularLocation>
</comment>
<dbReference type="VEuPathDB" id="VectorBase:MDOMA2_014779"/>
<dbReference type="VEuPathDB" id="VectorBase:MDOA009013"/>
<sequence>MSAVRQITPALWNSFTKWQKLSNLRYFSNSVIERRNELFTEEQKRQRERVGRIEKIEVRYLGLPQDVTLVMNRDISTPYNCAQHLSEGHCKRSVLALVDGNVAWDMHRPLPDNCTLQLLNFTVADPHVVNKAFWRSCSFMLGAALQNAFKEEANLQLHSFPGPNIKSGSFVHDVVLGSKTWEPSKPELRALSAEMIKLAAKDHKFERLEINNELALEMFKDSHYKREQLPSISSQNQGCVVVYRLGTHIDISRGPMIASSRFLGKCTIAAAHKLADEGDKDAIYRVQGVALPSGFVLNHVAYGTLEERARKLNPARQPNEPFEELSHISQMA</sequence>
<dbReference type="KEGG" id="mde:101893812"/>
<keyword evidence="4" id="KW-0687">Ribonucleoprotein</keyword>
<evidence type="ECO:0000259" key="9">
    <source>
        <dbReference type="PROSITE" id="PS51880"/>
    </source>
</evidence>
<accession>A0A1I8MVZ3</accession>
<keyword evidence="3" id="KW-0496">Mitochondrion</keyword>
<evidence type="ECO:0000256" key="3">
    <source>
        <dbReference type="ARBA" id="ARBA00023128"/>
    </source>
</evidence>
<proteinExistence type="inferred from homology"/>
<dbReference type="STRING" id="7370.A0A1I8MVZ3"/>
<dbReference type="PANTHER" id="PTHR42753:SF9">
    <property type="entry name" value="LARGE RIBOSOMAL SUBUNIT PROTEIN ML39"/>
    <property type="match status" value="1"/>
</dbReference>
<evidence type="ECO:0000313" key="12">
    <source>
        <dbReference type="RefSeq" id="XP_005183631.1"/>
    </source>
</evidence>
<comment type="similarity">
    <text evidence="5">Belongs to the mitochondrion-specific ribosomal protein mL39 family.</text>
</comment>
<keyword evidence="11" id="KW-1185">Reference proteome</keyword>
<dbReference type="Gene3D" id="3.30.980.10">
    <property type="entry name" value="Threonyl-trna Synthetase, Chain A, domain 2"/>
    <property type="match status" value="1"/>
</dbReference>
<dbReference type="FunFam" id="3.30.980.10:FF:000006">
    <property type="entry name" value="39S ribosomal protein L39, mitochondrial"/>
    <property type="match status" value="1"/>
</dbReference>
<reference evidence="10" key="1">
    <citation type="submission" date="2020-05" db="UniProtKB">
        <authorList>
            <consortium name="EnsemblMetazoa"/>
        </authorList>
    </citation>
    <scope>IDENTIFICATION</scope>
    <source>
        <strain evidence="10">Aabys</strain>
    </source>
</reference>
<name>A0A1I8MVZ3_MUSDO</name>
<dbReference type="Pfam" id="PF02824">
    <property type="entry name" value="TGS"/>
    <property type="match status" value="1"/>
</dbReference>
<evidence type="ECO:0000313" key="10">
    <source>
        <dbReference type="EnsemblMetazoa" id="MDOA009013-PB"/>
    </source>
</evidence>
<organism evidence="10">
    <name type="scientific">Musca domestica</name>
    <name type="common">House fly</name>
    <dbReference type="NCBI Taxonomy" id="7370"/>
    <lineage>
        <taxon>Eukaryota</taxon>
        <taxon>Metazoa</taxon>
        <taxon>Ecdysozoa</taxon>
        <taxon>Arthropoda</taxon>
        <taxon>Hexapoda</taxon>
        <taxon>Insecta</taxon>
        <taxon>Pterygota</taxon>
        <taxon>Neoptera</taxon>
        <taxon>Endopterygota</taxon>
        <taxon>Diptera</taxon>
        <taxon>Brachycera</taxon>
        <taxon>Muscomorpha</taxon>
        <taxon>Muscoidea</taxon>
        <taxon>Muscidae</taxon>
        <taxon>Musca</taxon>
    </lineage>
</organism>
<evidence type="ECO:0000256" key="8">
    <source>
        <dbReference type="SAM" id="MobiDB-lite"/>
    </source>
</evidence>
<dbReference type="GO" id="GO:0005739">
    <property type="term" value="C:mitochondrion"/>
    <property type="evidence" value="ECO:0007669"/>
    <property type="project" value="UniProtKB-SubCell"/>
</dbReference>
<dbReference type="PROSITE" id="PS51880">
    <property type="entry name" value="TGS"/>
    <property type="match status" value="1"/>
</dbReference>
<feature type="region of interest" description="Disordered" evidence="8">
    <location>
        <begin position="313"/>
        <end position="332"/>
    </location>
</feature>
<dbReference type="GO" id="GO:1990904">
    <property type="term" value="C:ribonucleoprotein complex"/>
    <property type="evidence" value="ECO:0007669"/>
    <property type="project" value="UniProtKB-KW"/>
</dbReference>
<dbReference type="InterPro" id="IPR012675">
    <property type="entry name" value="Beta-grasp_dom_sf"/>
</dbReference>
<evidence type="ECO:0000313" key="11">
    <source>
        <dbReference type="Proteomes" id="UP001652621"/>
    </source>
</evidence>
<dbReference type="InterPro" id="IPR004095">
    <property type="entry name" value="TGS"/>
</dbReference>
<keyword evidence="2 12" id="KW-0689">Ribosomal protein</keyword>